<dbReference type="Pfam" id="PF00482">
    <property type="entry name" value="T2SSF"/>
    <property type="match status" value="2"/>
</dbReference>
<sequence length="404" mass="46568">MKLKRYHWKAINRFKQIQKGVLISESERHARQLLLAQGLQQIKLQQDWQFRTTPKKTEVCDLLMQLAMLLDSQITLKESLFILIQNSSSIALNHWLRKLLANLESGLSFSQALEQQGLYISQQEQQLVKVGEMTGKLALVCQQIALHRQQQIDLKRKLQKILIYPLAVLCISISLTVGLLIFIVPQFAEMYSDRQQLPVITELLLSLSSITTQYFWHMLLLCLLLIMLVRKKLQYSRKLNHYKQQLLNFIPIFNEINQQARLINFCQGLQLMLSAGIPLQQSLQSFLPKIKTWQTTQKLQGDMVLTEEVQLILEAIHQGYKFSESVGSRLFPQQARQILQVGERSGQLANILGKLAENYHQQLSHKIDLLSQLLEPILMLIIGAIIGFIMLGMYLPIFTMGNLI</sequence>
<organism evidence="12 13">
    <name type="scientific">Pasteurella bettyae CCUG 2042</name>
    <dbReference type="NCBI Taxonomy" id="1095749"/>
    <lineage>
        <taxon>Bacteria</taxon>
        <taxon>Pseudomonadati</taxon>
        <taxon>Pseudomonadota</taxon>
        <taxon>Gammaproteobacteria</taxon>
        <taxon>Pasteurellales</taxon>
        <taxon>Pasteurellaceae</taxon>
        <taxon>Pasteurella</taxon>
    </lineage>
</organism>
<comment type="subcellular location">
    <subcellularLocation>
        <location evidence="1 9">Cell inner membrane</location>
        <topology evidence="1 9">Multi-pass membrane protein</topology>
    </subcellularLocation>
</comment>
<dbReference type="Gene3D" id="1.20.81.30">
    <property type="entry name" value="Type II secretion system (T2SS), domain F"/>
    <property type="match status" value="2"/>
</dbReference>
<keyword evidence="13" id="KW-1185">Reference proteome</keyword>
<protein>
    <submittedName>
        <fullName evidence="12">Type II secretion system F domain protein</fullName>
    </submittedName>
</protein>
<reference evidence="12 13" key="1">
    <citation type="submission" date="2012-03" db="EMBL/GenBank/DDBJ databases">
        <authorList>
            <person name="Harkins D.M."/>
            <person name="Madupu R."/>
            <person name="Durkin A.S."/>
            <person name="Torralba M."/>
            <person name="Methe B."/>
            <person name="Sutton G.G."/>
            <person name="Nelson K.E."/>
        </authorList>
    </citation>
    <scope>NUCLEOTIDE SEQUENCE [LARGE SCALE GENOMIC DNA]</scope>
    <source>
        <strain evidence="12 13">CCUG 2042</strain>
    </source>
</reference>
<evidence type="ECO:0000256" key="4">
    <source>
        <dbReference type="ARBA" id="ARBA00022475"/>
    </source>
</evidence>
<accession>I3D6A9</accession>
<dbReference type="RefSeq" id="WP_005761717.1">
    <property type="nucleotide sequence ID" value="NZ_AJSX01000047.1"/>
</dbReference>
<dbReference type="PRINTS" id="PR00812">
    <property type="entry name" value="BCTERIALGSPF"/>
</dbReference>
<dbReference type="InterPro" id="IPR018076">
    <property type="entry name" value="T2SS_GspF_dom"/>
</dbReference>
<dbReference type="PANTHER" id="PTHR30012:SF7">
    <property type="entry name" value="PROTEIN TRANSPORT PROTEIN HOFC HOMOLOG"/>
    <property type="match status" value="1"/>
</dbReference>
<name>I3D6A9_9PAST</name>
<evidence type="ECO:0000256" key="2">
    <source>
        <dbReference type="ARBA" id="ARBA00005745"/>
    </source>
</evidence>
<evidence type="ECO:0000256" key="6">
    <source>
        <dbReference type="ARBA" id="ARBA00022692"/>
    </source>
</evidence>
<dbReference type="InterPro" id="IPR003004">
    <property type="entry name" value="GspF/PilC"/>
</dbReference>
<evidence type="ECO:0000256" key="5">
    <source>
        <dbReference type="ARBA" id="ARBA00022519"/>
    </source>
</evidence>
<dbReference type="OrthoDB" id="9805682at2"/>
<comment type="caution">
    <text evidence="12">The sequence shown here is derived from an EMBL/GenBank/DDBJ whole genome shotgun (WGS) entry which is preliminary data.</text>
</comment>
<proteinExistence type="inferred from homology"/>
<evidence type="ECO:0000256" key="9">
    <source>
        <dbReference type="RuleBase" id="RU003923"/>
    </source>
</evidence>
<dbReference type="EMBL" id="AJSX01000047">
    <property type="protein sequence ID" value="EIJ67252.1"/>
    <property type="molecule type" value="Genomic_DNA"/>
</dbReference>
<keyword evidence="8 10" id="KW-0472">Membrane</keyword>
<dbReference type="GO" id="GO:0015628">
    <property type="term" value="P:protein secretion by the type II secretion system"/>
    <property type="evidence" value="ECO:0007669"/>
    <property type="project" value="TreeGrafter"/>
</dbReference>
<dbReference type="eggNOG" id="COG1459">
    <property type="taxonomic scope" value="Bacteria"/>
</dbReference>
<dbReference type="InterPro" id="IPR042094">
    <property type="entry name" value="T2SS_GspF_sf"/>
</dbReference>
<comment type="similarity">
    <text evidence="2 9">Belongs to the GSP F family.</text>
</comment>
<keyword evidence="4" id="KW-1003">Cell membrane</keyword>
<keyword evidence="3 9" id="KW-0813">Transport</keyword>
<keyword evidence="6 9" id="KW-0812">Transmembrane</keyword>
<dbReference type="AlphaFoldDB" id="I3D6A9"/>
<keyword evidence="5" id="KW-0997">Cell inner membrane</keyword>
<dbReference type="PANTHER" id="PTHR30012">
    <property type="entry name" value="GENERAL SECRETION PATHWAY PROTEIN"/>
    <property type="match status" value="1"/>
</dbReference>
<keyword evidence="7 10" id="KW-1133">Transmembrane helix</keyword>
<evidence type="ECO:0000259" key="11">
    <source>
        <dbReference type="Pfam" id="PF00482"/>
    </source>
</evidence>
<evidence type="ECO:0000256" key="3">
    <source>
        <dbReference type="ARBA" id="ARBA00022448"/>
    </source>
</evidence>
<feature type="domain" description="Type II secretion system protein GspF" evidence="11">
    <location>
        <begin position="265"/>
        <end position="396"/>
    </location>
</feature>
<dbReference type="InterPro" id="IPR001992">
    <property type="entry name" value="T2SS_GspF/T4SS_PilC_CS"/>
</dbReference>
<feature type="transmembrane region" description="Helical" evidence="10">
    <location>
        <begin position="204"/>
        <end position="229"/>
    </location>
</feature>
<evidence type="ECO:0000256" key="8">
    <source>
        <dbReference type="ARBA" id="ARBA00023136"/>
    </source>
</evidence>
<feature type="transmembrane region" description="Helical" evidence="10">
    <location>
        <begin position="377"/>
        <end position="397"/>
    </location>
</feature>
<feature type="transmembrane region" description="Helical" evidence="10">
    <location>
        <begin position="161"/>
        <end position="184"/>
    </location>
</feature>
<dbReference type="Proteomes" id="UP000006457">
    <property type="component" value="Unassembled WGS sequence"/>
</dbReference>
<feature type="domain" description="Type II secretion system protein GspF" evidence="11">
    <location>
        <begin position="63"/>
        <end position="185"/>
    </location>
</feature>
<dbReference type="PROSITE" id="PS00874">
    <property type="entry name" value="T2SP_F"/>
    <property type="match status" value="1"/>
</dbReference>
<evidence type="ECO:0000256" key="10">
    <source>
        <dbReference type="SAM" id="Phobius"/>
    </source>
</evidence>
<evidence type="ECO:0000256" key="1">
    <source>
        <dbReference type="ARBA" id="ARBA00004429"/>
    </source>
</evidence>
<gene>
    <name evidence="12" type="ORF">HMPREF1052_0709</name>
</gene>
<evidence type="ECO:0000256" key="7">
    <source>
        <dbReference type="ARBA" id="ARBA00022989"/>
    </source>
</evidence>
<evidence type="ECO:0000313" key="12">
    <source>
        <dbReference type="EMBL" id="EIJ67252.1"/>
    </source>
</evidence>
<evidence type="ECO:0000313" key="13">
    <source>
        <dbReference type="Proteomes" id="UP000006457"/>
    </source>
</evidence>
<dbReference type="PATRIC" id="fig|1095749.3.peg.2044"/>
<dbReference type="GO" id="GO:0005886">
    <property type="term" value="C:plasma membrane"/>
    <property type="evidence" value="ECO:0007669"/>
    <property type="project" value="UniProtKB-SubCell"/>
</dbReference>